<accession>A0AAD2EE46</accession>
<evidence type="ECO:0000313" key="1">
    <source>
        <dbReference type="EMBL" id="CAI9784721.1"/>
    </source>
</evidence>
<keyword evidence="2" id="KW-1185">Reference proteome</keyword>
<dbReference type="Proteomes" id="UP000834106">
    <property type="component" value="Chromosome 21"/>
</dbReference>
<protein>
    <submittedName>
        <fullName evidence="1">Uncharacterized protein</fullName>
    </submittedName>
</protein>
<evidence type="ECO:0000313" key="2">
    <source>
        <dbReference type="Proteomes" id="UP000834106"/>
    </source>
</evidence>
<dbReference type="InterPro" id="IPR044972">
    <property type="entry name" value="Mot1"/>
</dbReference>
<name>A0AAD2EE46_9LAMI</name>
<organism evidence="1 2">
    <name type="scientific">Fraxinus pennsylvanica</name>
    <dbReference type="NCBI Taxonomy" id="56036"/>
    <lineage>
        <taxon>Eukaryota</taxon>
        <taxon>Viridiplantae</taxon>
        <taxon>Streptophyta</taxon>
        <taxon>Embryophyta</taxon>
        <taxon>Tracheophyta</taxon>
        <taxon>Spermatophyta</taxon>
        <taxon>Magnoliopsida</taxon>
        <taxon>eudicotyledons</taxon>
        <taxon>Gunneridae</taxon>
        <taxon>Pentapetalae</taxon>
        <taxon>asterids</taxon>
        <taxon>lamiids</taxon>
        <taxon>Lamiales</taxon>
        <taxon>Oleaceae</taxon>
        <taxon>Oleeae</taxon>
        <taxon>Fraxinus</taxon>
    </lineage>
</organism>
<gene>
    <name evidence="1" type="ORF">FPE_LOCUS32151</name>
</gene>
<dbReference type="GO" id="GO:0017025">
    <property type="term" value="F:TBP-class protein binding"/>
    <property type="evidence" value="ECO:0007669"/>
    <property type="project" value="InterPro"/>
</dbReference>
<reference evidence="1" key="1">
    <citation type="submission" date="2023-05" db="EMBL/GenBank/DDBJ databases">
        <authorList>
            <person name="Huff M."/>
        </authorList>
    </citation>
    <scope>NUCLEOTIDE SEQUENCE</scope>
</reference>
<sequence length="263" mass="29284">MSLNRLQINSNLMVAAAHAIGAIAENVKHTSLTELSNSFEMKISEAGISSTFTDILTWPNRNPENSAGTSFRSNQNQTENLNREPLFFSSANEIQDNSRTSKFITTLPLAGKGEDFYVHMFVGVHSLLILDGTSAVKTARILWKDWLDKSRIFCVDWQLGDGVSDEEGFENDGDGGWPFQSFVEQLLVDMFDLVWEVRHGSIMAPREILTYQGASAGILSQMSCKAASVSYLKAKDDENTVKRERELDLNLLALLEALEPVLM</sequence>
<dbReference type="EMBL" id="OU503056">
    <property type="protein sequence ID" value="CAI9784721.1"/>
    <property type="molecule type" value="Genomic_DNA"/>
</dbReference>
<dbReference type="GO" id="GO:0016887">
    <property type="term" value="F:ATP hydrolysis activity"/>
    <property type="evidence" value="ECO:0007669"/>
    <property type="project" value="InterPro"/>
</dbReference>
<proteinExistence type="predicted"/>
<dbReference type="PANTHER" id="PTHR36498">
    <property type="entry name" value="TATA-BINDING PROTEIN-ASSOCIATED FACTOR 172"/>
    <property type="match status" value="1"/>
</dbReference>
<dbReference type="PANTHER" id="PTHR36498:SF1">
    <property type="entry name" value="TATA-BINDING PROTEIN-ASSOCIATED FACTOR 172"/>
    <property type="match status" value="1"/>
</dbReference>
<dbReference type="AlphaFoldDB" id="A0AAD2EE46"/>
<dbReference type="GO" id="GO:0003677">
    <property type="term" value="F:DNA binding"/>
    <property type="evidence" value="ECO:0007669"/>
    <property type="project" value="InterPro"/>
</dbReference>